<evidence type="ECO:0000313" key="7">
    <source>
        <dbReference type="Proteomes" id="UP001319870"/>
    </source>
</evidence>
<comment type="caution">
    <text evidence="6">The sequence shown here is derived from an EMBL/GenBank/DDBJ whole genome shotgun (WGS) entry which is preliminary data.</text>
</comment>
<protein>
    <submittedName>
        <fullName evidence="6">LacI family transcriptional regulator</fullName>
    </submittedName>
</protein>
<dbReference type="SUPFAM" id="SSF53822">
    <property type="entry name" value="Periplasmic binding protein-like I"/>
    <property type="match status" value="1"/>
</dbReference>
<sequence>MANARDVAQLAGVSVSTVSRALARAGNVSAATQQRVAEAAARLGYQPDPTARGLRMGRTNAIGLVVPDLENPYFASVTKGVQARARAAGYALFVTDSEEDPATEPTLVAEFARRVDGIILASPRTDDETLRGMVHGAPTVLVSRDADGVPSVAVDDADGMTQVLGHLHALGHRRVGVAAGPGNSWSGLRRVAGLRRAAEQLDGVTLVELGSFPPYFSGGFAAADHAVAAEVTAVVAFNDLMALGILDRLRGRGVRVPDDMSVVGFDDVAVATLVSPALTTVHVPRAGLGRRAVDLLVAAIEARGSESPELASPEQSSPEPGGAGQAPSRAAAAARHRLGVEIVIRGSTGVPGEPFRRSPLPGTATSNASSTT</sequence>
<evidence type="ECO:0000256" key="2">
    <source>
        <dbReference type="ARBA" id="ARBA00023125"/>
    </source>
</evidence>
<dbReference type="SMART" id="SM00354">
    <property type="entry name" value="HTH_LACI"/>
    <property type="match status" value="1"/>
</dbReference>
<accession>A0ABS7ZCS2</accession>
<proteinExistence type="predicted"/>
<reference evidence="6 7" key="1">
    <citation type="submission" date="2021-09" db="EMBL/GenBank/DDBJ databases">
        <title>Isoptericola luteus sp. nov., a novel bacterium isolated from Harbin, the capital city of Heilongjiang province.</title>
        <authorList>
            <person name="Li J."/>
        </authorList>
    </citation>
    <scope>NUCLEOTIDE SEQUENCE [LARGE SCALE GENOMIC DNA]</scope>
    <source>
        <strain evidence="6 7">NEAU-Y5</strain>
    </source>
</reference>
<dbReference type="EMBL" id="JAIXCQ010000001">
    <property type="protein sequence ID" value="MCA5892242.1"/>
    <property type="molecule type" value="Genomic_DNA"/>
</dbReference>
<evidence type="ECO:0000256" key="4">
    <source>
        <dbReference type="SAM" id="MobiDB-lite"/>
    </source>
</evidence>
<dbReference type="SUPFAM" id="SSF47413">
    <property type="entry name" value="lambda repressor-like DNA-binding domains"/>
    <property type="match status" value="1"/>
</dbReference>
<evidence type="ECO:0000256" key="3">
    <source>
        <dbReference type="ARBA" id="ARBA00023163"/>
    </source>
</evidence>
<evidence type="ECO:0000256" key="1">
    <source>
        <dbReference type="ARBA" id="ARBA00023015"/>
    </source>
</evidence>
<gene>
    <name evidence="6" type="ORF">LEP48_02615</name>
</gene>
<keyword evidence="1" id="KW-0805">Transcription regulation</keyword>
<dbReference type="InterPro" id="IPR000843">
    <property type="entry name" value="HTH_LacI"/>
</dbReference>
<keyword evidence="2" id="KW-0238">DNA-binding</keyword>
<dbReference type="Pfam" id="PF00356">
    <property type="entry name" value="LacI"/>
    <property type="match status" value="1"/>
</dbReference>
<keyword evidence="7" id="KW-1185">Reference proteome</keyword>
<keyword evidence="3" id="KW-0804">Transcription</keyword>
<dbReference type="PROSITE" id="PS50932">
    <property type="entry name" value="HTH_LACI_2"/>
    <property type="match status" value="1"/>
</dbReference>
<organism evidence="6 7">
    <name type="scientific">Isoptericola luteus</name>
    <dbReference type="NCBI Taxonomy" id="2879484"/>
    <lineage>
        <taxon>Bacteria</taxon>
        <taxon>Bacillati</taxon>
        <taxon>Actinomycetota</taxon>
        <taxon>Actinomycetes</taxon>
        <taxon>Micrococcales</taxon>
        <taxon>Promicromonosporaceae</taxon>
        <taxon>Isoptericola</taxon>
    </lineage>
</organism>
<dbReference type="Proteomes" id="UP001319870">
    <property type="component" value="Unassembled WGS sequence"/>
</dbReference>
<dbReference type="Pfam" id="PF00532">
    <property type="entry name" value="Peripla_BP_1"/>
    <property type="match status" value="1"/>
</dbReference>
<dbReference type="Gene3D" id="3.40.50.2300">
    <property type="match status" value="2"/>
</dbReference>
<dbReference type="InterPro" id="IPR028082">
    <property type="entry name" value="Peripla_BP_I"/>
</dbReference>
<feature type="domain" description="HTH lacI-type" evidence="5">
    <location>
        <begin position="2"/>
        <end position="56"/>
    </location>
</feature>
<dbReference type="InterPro" id="IPR010982">
    <property type="entry name" value="Lambda_DNA-bd_dom_sf"/>
</dbReference>
<dbReference type="PANTHER" id="PTHR30146:SF138">
    <property type="entry name" value="TRANSCRIPTIONAL REGULATORY PROTEIN"/>
    <property type="match status" value="1"/>
</dbReference>
<dbReference type="CDD" id="cd01392">
    <property type="entry name" value="HTH_LacI"/>
    <property type="match status" value="1"/>
</dbReference>
<evidence type="ECO:0000313" key="6">
    <source>
        <dbReference type="EMBL" id="MCA5892242.1"/>
    </source>
</evidence>
<dbReference type="Gene3D" id="1.10.260.40">
    <property type="entry name" value="lambda repressor-like DNA-binding domains"/>
    <property type="match status" value="1"/>
</dbReference>
<evidence type="ECO:0000259" key="5">
    <source>
        <dbReference type="PROSITE" id="PS50932"/>
    </source>
</evidence>
<feature type="compositionally biased region" description="Polar residues" evidence="4">
    <location>
        <begin position="363"/>
        <end position="372"/>
    </location>
</feature>
<dbReference type="InterPro" id="IPR001761">
    <property type="entry name" value="Peripla_BP/Lac1_sug-bd_dom"/>
</dbReference>
<dbReference type="RefSeq" id="WP_225563968.1">
    <property type="nucleotide sequence ID" value="NZ_JAIXCQ010000001.1"/>
</dbReference>
<dbReference type="CDD" id="cd06267">
    <property type="entry name" value="PBP1_LacI_sugar_binding-like"/>
    <property type="match status" value="1"/>
</dbReference>
<name>A0ABS7ZCS2_9MICO</name>
<dbReference type="PANTHER" id="PTHR30146">
    <property type="entry name" value="LACI-RELATED TRANSCRIPTIONAL REPRESSOR"/>
    <property type="match status" value="1"/>
</dbReference>
<feature type="region of interest" description="Disordered" evidence="4">
    <location>
        <begin position="304"/>
        <end position="372"/>
    </location>
</feature>